<gene>
    <name evidence="4" type="ORF">K2173_019425</name>
</gene>
<keyword evidence="5" id="KW-1185">Reference proteome</keyword>
<dbReference type="GO" id="GO:0016746">
    <property type="term" value="F:acyltransferase activity"/>
    <property type="evidence" value="ECO:0007669"/>
    <property type="project" value="UniProtKB-KW"/>
</dbReference>
<sequence>MKSEVQIISQTMVKPSSPTPNQLRHLQLSSLDQIMVRIYSPWLVFYPNSPSISNAERCERLRKSLSETLTLFYPLAGRLGEHSYVDCNDKGVPFVEAEAEGTILDILQNPICNNLNKFIPFKIEEDSDLCSFVQVTYFECGGMVIGVGLSHKIADGSSAVTFLNSWAAIARGERNNVLVPKFEAAKYFPPIDISDFDPCFEVVKDNTKIVSKRFVFDATSIKKLRGKYTENCCNATGNMIKHLTRVEVLTAFICSRFMAATQIKADNSDTFYMVKHALDFRRRMDPPLSAQHIGNLIFEPVVAETQIDTEDKYCYGVINQMRRAVMSVDTEHVKKFQEGDEHLKLMKDRAERQRYKKAVSLNFTSWCWFPAYETDFGWGKPEWIGTACWPYQNMFIFYDTKEEGGIEINVILEKEDMAKFEKDHELAAFLTPKFQI</sequence>
<evidence type="ECO:0000313" key="4">
    <source>
        <dbReference type="EMBL" id="KAJ8899726.1"/>
    </source>
</evidence>
<keyword evidence="3" id="KW-0012">Acyltransferase</keyword>
<evidence type="ECO:0000256" key="1">
    <source>
        <dbReference type="ARBA" id="ARBA00009861"/>
    </source>
</evidence>
<evidence type="ECO:0000256" key="2">
    <source>
        <dbReference type="ARBA" id="ARBA00022679"/>
    </source>
</evidence>
<evidence type="ECO:0000256" key="3">
    <source>
        <dbReference type="ARBA" id="ARBA00023315"/>
    </source>
</evidence>
<dbReference type="EMBL" id="JAIWQS010000008">
    <property type="protein sequence ID" value="KAJ8899726.1"/>
    <property type="molecule type" value="Genomic_DNA"/>
</dbReference>
<keyword evidence="2" id="KW-0808">Transferase</keyword>
<protein>
    <submittedName>
        <fullName evidence="4">Uncharacterized protein</fullName>
    </submittedName>
</protein>
<evidence type="ECO:0000313" key="5">
    <source>
        <dbReference type="Proteomes" id="UP001159364"/>
    </source>
</evidence>
<dbReference type="AlphaFoldDB" id="A0AAV8UFY8"/>
<dbReference type="InterPro" id="IPR023213">
    <property type="entry name" value="CAT-like_dom_sf"/>
</dbReference>
<dbReference type="Gene3D" id="3.30.559.10">
    <property type="entry name" value="Chloramphenicol acetyltransferase-like domain"/>
    <property type="match status" value="2"/>
</dbReference>
<organism evidence="4 5">
    <name type="scientific">Erythroxylum novogranatense</name>
    <dbReference type="NCBI Taxonomy" id="1862640"/>
    <lineage>
        <taxon>Eukaryota</taxon>
        <taxon>Viridiplantae</taxon>
        <taxon>Streptophyta</taxon>
        <taxon>Embryophyta</taxon>
        <taxon>Tracheophyta</taxon>
        <taxon>Spermatophyta</taxon>
        <taxon>Magnoliopsida</taxon>
        <taxon>eudicotyledons</taxon>
        <taxon>Gunneridae</taxon>
        <taxon>Pentapetalae</taxon>
        <taxon>rosids</taxon>
        <taxon>fabids</taxon>
        <taxon>Malpighiales</taxon>
        <taxon>Erythroxylaceae</taxon>
        <taxon>Erythroxylum</taxon>
    </lineage>
</organism>
<accession>A0AAV8UFY8</accession>
<comment type="caution">
    <text evidence="4">The sequence shown here is derived from an EMBL/GenBank/DDBJ whole genome shotgun (WGS) entry which is preliminary data.</text>
</comment>
<dbReference type="Proteomes" id="UP001159364">
    <property type="component" value="Linkage Group LG08"/>
</dbReference>
<dbReference type="Pfam" id="PF02458">
    <property type="entry name" value="Transferase"/>
    <property type="match status" value="1"/>
</dbReference>
<name>A0AAV8UFY8_9ROSI</name>
<comment type="similarity">
    <text evidence="1">Belongs to the plant acyltransferase family.</text>
</comment>
<dbReference type="PANTHER" id="PTHR31623">
    <property type="entry name" value="F21J9.9"/>
    <property type="match status" value="1"/>
</dbReference>
<reference evidence="4 5" key="1">
    <citation type="submission" date="2021-09" db="EMBL/GenBank/DDBJ databases">
        <title>Genomic insights and catalytic innovation underlie evolution of tropane alkaloids biosynthesis.</title>
        <authorList>
            <person name="Wang Y.-J."/>
            <person name="Tian T."/>
            <person name="Huang J.-P."/>
            <person name="Huang S.-X."/>
        </authorList>
    </citation>
    <scope>NUCLEOTIDE SEQUENCE [LARGE SCALE GENOMIC DNA]</scope>
    <source>
        <strain evidence="4">KIB-2018</strain>
        <tissue evidence="4">Leaf</tissue>
    </source>
</reference>
<dbReference type="PANTHER" id="PTHR31623:SF17">
    <property type="entry name" value="F21J9.9"/>
    <property type="match status" value="1"/>
</dbReference>
<proteinExistence type="inferred from homology"/>